<dbReference type="VEuPathDB" id="FungiDB:EYZ11_002116"/>
<dbReference type="EMBL" id="QUQM01000001">
    <property type="protein sequence ID" value="KAA8650172.1"/>
    <property type="molecule type" value="Genomic_DNA"/>
</dbReference>
<organism evidence="19 20">
    <name type="scientific">Aspergillus tanneri</name>
    <dbReference type="NCBI Taxonomy" id="1220188"/>
    <lineage>
        <taxon>Eukaryota</taxon>
        <taxon>Fungi</taxon>
        <taxon>Dikarya</taxon>
        <taxon>Ascomycota</taxon>
        <taxon>Pezizomycotina</taxon>
        <taxon>Eurotiomycetes</taxon>
        <taxon>Eurotiomycetidae</taxon>
        <taxon>Eurotiales</taxon>
        <taxon>Aspergillaceae</taxon>
        <taxon>Aspergillus</taxon>
        <taxon>Aspergillus subgen. Circumdati</taxon>
    </lineage>
</organism>
<protein>
    <recommendedName>
        <fullName evidence="3">deuterolysin</fullName>
        <ecNumber evidence="3">3.4.24.39</ecNumber>
    </recommendedName>
</protein>
<dbReference type="CDD" id="cd11008">
    <property type="entry name" value="M35_deuterolysin_like"/>
    <property type="match status" value="1"/>
</dbReference>
<evidence type="ECO:0000256" key="8">
    <source>
        <dbReference type="ARBA" id="ARBA00022801"/>
    </source>
</evidence>
<keyword evidence="20" id="KW-1185">Reference proteome</keyword>
<evidence type="ECO:0000256" key="1">
    <source>
        <dbReference type="ARBA" id="ARBA00001187"/>
    </source>
</evidence>
<evidence type="ECO:0000256" key="6">
    <source>
        <dbReference type="ARBA" id="ARBA00022723"/>
    </source>
</evidence>
<dbReference type="EMBL" id="SOSA01000045">
    <property type="protein sequence ID" value="THC98397.1"/>
    <property type="molecule type" value="Genomic_DNA"/>
</dbReference>
<keyword evidence="5" id="KW-0165">Cleavage on pair of basic residues</keyword>
<evidence type="ECO:0000256" key="7">
    <source>
        <dbReference type="ARBA" id="ARBA00022729"/>
    </source>
</evidence>
<dbReference type="GO" id="GO:0006508">
    <property type="term" value="P:proteolysis"/>
    <property type="evidence" value="ECO:0007669"/>
    <property type="project" value="UniProtKB-KW"/>
</dbReference>
<feature type="disulfide bond" evidence="15">
    <location>
        <begin position="183"/>
        <end position="254"/>
    </location>
</feature>
<dbReference type="GO" id="GO:0046872">
    <property type="term" value="F:metal ion binding"/>
    <property type="evidence" value="ECO:0007669"/>
    <property type="project" value="UniProtKB-KW"/>
</dbReference>
<feature type="compositionally biased region" description="Polar residues" evidence="16">
    <location>
        <begin position="504"/>
        <end position="523"/>
    </location>
</feature>
<dbReference type="Proteomes" id="UP000308092">
    <property type="component" value="Unassembled WGS sequence"/>
</dbReference>
<dbReference type="PANTHER" id="PTHR37016">
    <property type="match status" value="1"/>
</dbReference>
<gene>
    <name evidence="18" type="ORF">ATNIH1004_002853</name>
    <name evidence="19" type="ORF">EYZ11_002116</name>
</gene>
<keyword evidence="4" id="KW-0645">Protease</keyword>
<dbReference type="RefSeq" id="XP_033429533.1">
    <property type="nucleotide sequence ID" value="XM_033567538.1"/>
</dbReference>
<evidence type="ECO:0000256" key="5">
    <source>
        <dbReference type="ARBA" id="ARBA00022685"/>
    </source>
</evidence>
<keyword evidence="8" id="KW-0378">Hydrolase</keyword>
<dbReference type="PANTHER" id="PTHR37016:SF3">
    <property type="entry name" value="NEUTRAL PROTEASE 2-RELATED"/>
    <property type="match status" value="1"/>
</dbReference>
<evidence type="ECO:0000256" key="13">
    <source>
        <dbReference type="PIRSR" id="PIRSR601384-1"/>
    </source>
</evidence>
<evidence type="ECO:0000313" key="21">
    <source>
        <dbReference type="Proteomes" id="UP000324241"/>
    </source>
</evidence>
<keyword evidence="11" id="KW-0865">Zymogen</keyword>
<evidence type="ECO:0000313" key="18">
    <source>
        <dbReference type="EMBL" id="KAA8650172.1"/>
    </source>
</evidence>
<keyword evidence="10" id="KW-0482">Metalloprotease</keyword>
<dbReference type="EC" id="3.4.24.39" evidence="3"/>
<evidence type="ECO:0000256" key="16">
    <source>
        <dbReference type="SAM" id="MobiDB-lite"/>
    </source>
</evidence>
<name>A0A4S3JTH0_9EURO</name>
<feature type="signal peptide" evidence="17">
    <location>
        <begin position="1"/>
        <end position="21"/>
    </location>
</feature>
<keyword evidence="9 14" id="KW-0862">Zinc</keyword>
<evidence type="ECO:0000256" key="15">
    <source>
        <dbReference type="PIRSR" id="PIRSR601384-3"/>
    </source>
</evidence>
<reference evidence="18 21" key="2">
    <citation type="submission" date="2019-08" db="EMBL/GenBank/DDBJ databases">
        <title>The genome sequence of a newly discovered highly antifungal drug resistant Aspergillus species, Aspergillus tanneri NIH 1004.</title>
        <authorList>
            <person name="Mounaud S."/>
            <person name="Singh I."/>
            <person name="Joardar V."/>
            <person name="Pakala S."/>
            <person name="Pakala S."/>
            <person name="Venepally P."/>
            <person name="Chung J.K."/>
            <person name="Losada L."/>
            <person name="Nierman W.C."/>
        </authorList>
    </citation>
    <scope>NUCLEOTIDE SEQUENCE [LARGE SCALE GENOMIC DNA]</scope>
    <source>
        <strain evidence="18 21">NIH1004</strain>
    </source>
</reference>
<dbReference type="STRING" id="1220188.A0A4S3JTH0"/>
<evidence type="ECO:0000256" key="4">
    <source>
        <dbReference type="ARBA" id="ARBA00022670"/>
    </source>
</evidence>
<dbReference type="AlphaFoldDB" id="A0A4S3JTH0"/>
<feature type="chain" id="PRO_5033831466" description="deuterolysin" evidence="17">
    <location>
        <begin position="22"/>
        <end position="612"/>
    </location>
</feature>
<feature type="compositionally biased region" description="Low complexity" evidence="16">
    <location>
        <begin position="571"/>
        <end position="587"/>
    </location>
</feature>
<dbReference type="GO" id="GO:0004222">
    <property type="term" value="F:metalloendopeptidase activity"/>
    <property type="evidence" value="ECO:0007669"/>
    <property type="project" value="InterPro"/>
</dbReference>
<sequence length="612" mass="62289">MLQLSPVFLLALTAAWGSVSAHPQAASTRPNADKGVVNVELVSLGNTTVMAKVTNTANQDLKIVKPGSILDSRPTRKVKVYRGGTAMNFIGVDVSYVTSHLTPISFLPLFADETIKTVFDVADLYDLSSGGQFTVVADSALEYTVSNTSKAYSWASFKSNVLDINIPKSLTKSLKKRAKLEQCQGDQTETMKAAMARAAKIARAGADSAKKPSELFKTFFMTDDKAALDKVSSRLEAIAKEAEAGDSGTFTQYCTEAPSDGSNLDCSGGLSAVTTYSFADSNETPTNVQVYSCSGYWNTPKVSTTCWNLDQAGITVHEYAHGMGANPDRQAGETETYGYDAMTKLSTDQALRNADSYAYFAQGAFLKCDTNGKSNNPDAGKEEGPSGGDGPSGGSSSPSGSSGQSGGDGPSDGSSSPSGSSGPFNGDGPSGGSSSPSGSSGPFNGDGPSGGFSTPSGPSGQTGQFNGGSHFSGSSSPFGSSGQNDYPTSQFGGSPSGGDMGSGQTSSPQNMAPFAGNSQTDTGNGAGDGSEKGTSWSSGPDNSYGGNNFGYPAGGSTDGPSTYGPDGMNMGDQSQGGPQSGHQGNGDSHMGGSYSPVEVYSASAPSSGNTLV</sequence>
<evidence type="ECO:0000256" key="9">
    <source>
        <dbReference type="ARBA" id="ARBA00022833"/>
    </source>
</evidence>
<evidence type="ECO:0000256" key="17">
    <source>
        <dbReference type="SAM" id="SignalP"/>
    </source>
</evidence>
<comment type="catalytic activity">
    <reaction evidence="1">
        <text>Preferential cleavage of bonds with hydrophobic residues in P1'. Also 3-Asn-|-Gln-4 and 8-Gly-|-Ser-9 bonds in insulin B chain.</text>
        <dbReference type="EC" id="3.4.24.39"/>
    </reaction>
</comment>
<comment type="cofactor">
    <cofactor evidence="14">
        <name>Zn(2+)</name>
        <dbReference type="ChEBI" id="CHEBI:29105"/>
    </cofactor>
    <text evidence="14">Binds 1 zinc ion per subunit.</text>
</comment>
<dbReference type="InterPro" id="IPR050414">
    <property type="entry name" value="Fungal_M35_metalloproteases"/>
</dbReference>
<reference evidence="19 20" key="1">
    <citation type="submission" date="2019-03" db="EMBL/GenBank/DDBJ databases">
        <title>The genome sequence of a newly discovered highly antifungal drug resistant Aspergillus species, Aspergillus tanneri NIH 1004.</title>
        <authorList>
            <person name="Mounaud S."/>
            <person name="Singh I."/>
            <person name="Joardar V."/>
            <person name="Pakala S."/>
            <person name="Pakala S."/>
            <person name="Venepally P."/>
            <person name="Hoover J."/>
            <person name="Nierman W."/>
            <person name="Chung J."/>
            <person name="Losada L."/>
        </authorList>
    </citation>
    <scope>NUCLEOTIDE SEQUENCE [LARGE SCALE GENOMIC DNA]</scope>
    <source>
        <strain evidence="19 20">NIH1004</strain>
    </source>
</reference>
<feature type="disulfide bond" evidence="15">
    <location>
        <begin position="266"/>
        <end position="293"/>
    </location>
</feature>
<dbReference type="InterPro" id="IPR024079">
    <property type="entry name" value="MetalloPept_cat_dom_sf"/>
</dbReference>
<dbReference type="Proteomes" id="UP000324241">
    <property type="component" value="Unassembled WGS sequence"/>
</dbReference>
<feature type="active site" evidence="13">
    <location>
        <position position="318"/>
    </location>
</feature>
<dbReference type="Gene3D" id="2.60.40.2970">
    <property type="match status" value="1"/>
</dbReference>
<feature type="binding site" evidence="14">
    <location>
        <position position="317"/>
    </location>
    <ligand>
        <name>Zn(2+)</name>
        <dbReference type="ChEBI" id="CHEBI:29105"/>
        <note>catalytic</note>
    </ligand>
</feature>
<keyword evidence="7 17" id="KW-0732">Signal</keyword>
<evidence type="ECO:0000256" key="12">
    <source>
        <dbReference type="ARBA" id="ARBA00023157"/>
    </source>
</evidence>
<accession>A0A4S3JTH0</accession>
<feature type="region of interest" description="Disordered" evidence="16">
    <location>
        <begin position="371"/>
        <end position="612"/>
    </location>
</feature>
<evidence type="ECO:0000256" key="10">
    <source>
        <dbReference type="ARBA" id="ARBA00023049"/>
    </source>
</evidence>
<dbReference type="OrthoDB" id="412874at2759"/>
<evidence type="ECO:0000256" key="2">
    <source>
        <dbReference type="ARBA" id="ARBA00010279"/>
    </source>
</evidence>
<evidence type="ECO:0000256" key="11">
    <source>
        <dbReference type="ARBA" id="ARBA00023145"/>
    </source>
</evidence>
<keyword evidence="12" id="KW-1015">Disulfide bond</keyword>
<feature type="binding site" evidence="14">
    <location>
        <position position="321"/>
    </location>
    <ligand>
        <name>Zn(2+)</name>
        <dbReference type="ChEBI" id="CHEBI:29105"/>
        <note>catalytic</note>
    </ligand>
</feature>
<feature type="compositionally biased region" description="Polar residues" evidence="16">
    <location>
        <begin position="603"/>
        <end position="612"/>
    </location>
</feature>
<dbReference type="GeneID" id="54325555"/>
<evidence type="ECO:0000256" key="3">
    <source>
        <dbReference type="ARBA" id="ARBA00012431"/>
    </source>
</evidence>
<comment type="similarity">
    <text evidence="2">Belongs to the peptidase M35 family.</text>
</comment>
<evidence type="ECO:0000313" key="20">
    <source>
        <dbReference type="Proteomes" id="UP000308092"/>
    </source>
</evidence>
<keyword evidence="6 14" id="KW-0479">Metal-binding</keyword>
<dbReference type="InterPro" id="IPR001384">
    <property type="entry name" value="Peptidase_M35"/>
</dbReference>
<feature type="compositionally biased region" description="Polar residues" evidence="16">
    <location>
        <begin position="532"/>
        <end position="546"/>
    </location>
</feature>
<proteinExistence type="inferred from homology"/>
<dbReference type="SUPFAM" id="SSF55486">
    <property type="entry name" value="Metalloproteases ('zincins'), catalytic domain"/>
    <property type="match status" value="1"/>
</dbReference>
<feature type="compositionally biased region" description="Low complexity" evidence="16">
    <location>
        <begin position="411"/>
        <end position="482"/>
    </location>
</feature>
<evidence type="ECO:0000256" key="14">
    <source>
        <dbReference type="PIRSR" id="PIRSR601384-2"/>
    </source>
</evidence>
<evidence type="ECO:0000313" key="19">
    <source>
        <dbReference type="EMBL" id="THC98397.1"/>
    </source>
</evidence>
<dbReference type="Gene3D" id="3.40.390.10">
    <property type="entry name" value="Collagenase (Catalytic Domain)"/>
    <property type="match status" value="1"/>
</dbReference>
<comment type="caution">
    <text evidence="19">The sequence shown here is derived from an EMBL/GenBank/DDBJ whole genome shotgun (WGS) entry which is preliminary data.</text>
</comment>
<dbReference type="Pfam" id="PF02102">
    <property type="entry name" value="Peptidase_M35"/>
    <property type="match status" value="1"/>
</dbReference>